<accession>A0A835XZQ0</accession>
<dbReference type="PANTHER" id="PTHR40613:SF1">
    <property type="entry name" value="CYTOPLASMIC PROTEIN"/>
    <property type="match status" value="1"/>
</dbReference>
<comment type="caution">
    <text evidence="1">The sequence shown here is derived from an EMBL/GenBank/DDBJ whole genome shotgun (WGS) entry which is preliminary data.</text>
</comment>
<gene>
    <name evidence="1" type="ORF">HYH03_007924</name>
</gene>
<keyword evidence="2" id="KW-1185">Reference proteome</keyword>
<protein>
    <submittedName>
        <fullName evidence="1">Uncharacterized protein</fullName>
    </submittedName>
</protein>
<evidence type="ECO:0000313" key="2">
    <source>
        <dbReference type="Proteomes" id="UP000612055"/>
    </source>
</evidence>
<proteinExistence type="predicted"/>
<organism evidence="1 2">
    <name type="scientific">Edaphochlamys debaryana</name>
    <dbReference type="NCBI Taxonomy" id="47281"/>
    <lineage>
        <taxon>Eukaryota</taxon>
        <taxon>Viridiplantae</taxon>
        <taxon>Chlorophyta</taxon>
        <taxon>core chlorophytes</taxon>
        <taxon>Chlorophyceae</taxon>
        <taxon>CS clade</taxon>
        <taxon>Chlamydomonadales</taxon>
        <taxon>Chlamydomonadales incertae sedis</taxon>
        <taxon>Edaphochlamys</taxon>
    </lineage>
</organism>
<dbReference type="Pfam" id="PF12843">
    <property type="entry name" value="QSregVF_b"/>
    <property type="match status" value="1"/>
</dbReference>
<dbReference type="PANTHER" id="PTHR40613">
    <property type="match status" value="1"/>
</dbReference>
<dbReference type="OrthoDB" id="549711at2759"/>
<dbReference type="Proteomes" id="UP000612055">
    <property type="component" value="Unassembled WGS sequence"/>
</dbReference>
<name>A0A835XZQ0_9CHLO</name>
<sequence>MSESERRDGPTEQAVPDVSPLEQLKQYAEDIPTCVGGDGTEEFVPDDALRELYRLALNALNAGARGEDVLEHAIMGLGSGREGRIGARMLLNAGLSLDTRVRDGTLMHHLVAWNILPLRRTDDAELTLQDILARRPKVDLRDGDAKTALHLMVESLLGDVRTADSEIGEHFIHCYPSNSSGEARRYLAQAVPLMLQAGYNPFAKDCFENSVVRMLGYAAGAYSELADASRRCNESPMPPQAPPTSYVLHPVSAQPAVSAHGPMPQIWIAVPSTEHVARLEAPVHLPYGRPPADVSPAALAKAECAKIQFGKYRGSLLKHLPEDYVGWMCGTPGFFDNKAAMLRHLAALGRVRAGPGCFARCDEWGLGWYIHKSWRAGLGACG</sequence>
<dbReference type="EMBL" id="JAEHOE010000034">
    <property type="protein sequence ID" value="KAG2493997.1"/>
    <property type="molecule type" value="Genomic_DNA"/>
</dbReference>
<dbReference type="AlphaFoldDB" id="A0A835XZQ0"/>
<dbReference type="InterPro" id="IPR024530">
    <property type="entry name" value="QSregVF_b"/>
</dbReference>
<reference evidence="1" key="1">
    <citation type="journal article" date="2020" name="bioRxiv">
        <title>Comparative genomics of Chlamydomonas.</title>
        <authorList>
            <person name="Craig R.J."/>
            <person name="Hasan A.R."/>
            <person name="Ness R.W."/>
            <person name="Keightley P.D."/>
        </authorList>
    </citation>
    <scope>NUCLEOTIDE SEQUENCE</scope>
    <source>
        <strain evidence="1">CCAP 11/70</strain>
    </source>
</reference>
<evidence type="ECO:0000313" key="1">
    <source>
        <dbReference type="EMBL" id="KAG2493997.1"/>
    </source>
</evidence>